<evidence type="ECO:0000256" key="2">
    <source>
        <dbReference type="ARBA" id="ARBA00022692"/>
    </source>
</evidence>
<keyword evidence="8" id="KW-1185">Reference proteome</keyword>
<comment type="subcellular location">
    <subcellularLocation>
        <location evidence="1">Membrane</location>
        <topology evidence="1">Multi-pass membrane protein</topology>
    </subcellularLocation>
</comment>
<feature type="transmembrane region" description="Helical" evidence="6">
    <location>
        <begin position="6"/>
        <end position="21"/>
    </location>
</feature>
<dbReference type="PANTHER" id="PTHR37306">
    <property type="entry name" value="COLICIN V PRODUCTION PROTEIN"/>
    <property type="match status" value="1"/>
</dbReference>
<protein>
    <submittedName>
        <fullName evidence="7">CvpA family protein</fullName>
    </submittedName>
</protein>
<feature type="compositionally biased region" description="Basic and acidic residues" evidence="5">
    <location>
        <begin position="163"/>
        <end position="181"/>
    </location>
</feature>
<sequence>MILLDILIWVVLLFFVAKGFSKGLVREACSLLGLVTGGWAAFRYYSTLSLGIRHFINLPPQVAQPLAFLLIFMLLGMLFYFLGHLLTVVLKVMLLGGINRAGGIVFGFLQGGFILCVLLYLATTKPMPEKVKVWIHGSKTAAAFASTGADIAAGWEGAIAQNRENRDAKETKEGSESKEVKAPTPHGAHKK</sequence>
<keyword evidence="3 6" id="KW-1133">Transmembrane helix</keyword>
<feature type="transmembrane region" description="Helical" evidence="6">
    <location>
        <begin position="102"/>
        <end position="122"/>
    </location>
</feature>
<dbReference type="Pfam" id="PF02674">
    <property type="entry name" value="Colicin_V"/>
    <property type="match status" value="1"/>
</dbReference>
<reference evidence="7 8" key="1">
    <citation type="submission" date="2020-12" db="EMBL/GenBank/DDBJ databases">
        <title>Geomonas sp. Red421, isolated from paddy soil.</title>
        <authorList>
            <person name="Xu Z."/>
            <person name="Zhang Z."/>
            <person name="Masuda Y."/>
            <person name="Itoh H."/>
            <person name="Senoo K."/>
        </authorList>
    </citation>
    <scope>NUCLEOTIDE SEQUENCE [LARGE SCALE GENOMIC DNA]</scope>
    <source>
        <strain evidence="7 8">Red421</strain>
    </source>
</reference>
<dbReference type="EMBL" id="JAEMHL010000024">
    <property type="protein sequence ID" value="MBJ6752781.1"/>
    <property type="molecule type" value="Genomic_DNA"/>
</dbReference>
<comment type="caution">
    <text evidence="7">The sequence shown here is derived from an EMBL/GenBank/DDBJ whole genome shotgun (WGS) entry which is preliminary data.</text>
</comment>
<evidence type="ECO:0000256" key="5">
    <source>
        <dbReference type="SAM" id="MobiDB-lite"/>
    </source>
</evidence>
<feature type="region of interest" description="Disordered" evidence="5">
    <location>
        <begin position="159"/>
        <end position="191"/>
    </location>
</feature>
<evidence type="ECO:0000313" key="7">
    <source>
        <dbReference type="EMBL" id="MBJ6752781.1"/>
    </source>
</evidence>
<gene>
    <name evidence="7" type="ORF">JFN91_21395</name>
</gene>
<evidence type="ECO:0000313" key="8">
    <source>
        <dbReference type="Proteomes" id="UP000614714"/>
    </source>
</evidence>
<keyword evidence="2 6" id="KW-0812">Transmembrane</keyword>
<evidence type="ECO:0000256" key="3">
    <source>
        <dbReference type="ARBA" id="ARBA00022989"/>
    </source>
</evidence>
<dbReference type="Proteomes" id="UP000614714">
    <property type="component" value="Unassembled WGS sequence"/>
</dbReference>
<evidence type="ECO:0000256" key="6">
    <source>
        <dbReference type="SAM" id="Phobius"/>
    </source>
</evidence>
<keyword evidence="4 6" id="KW-0472">Membrane</keyword>
<evidence type="ECO:0000256" key="4">
    <source>
        <dbReference type="ARBA" id="ARBA00023136"/>
    </source>
</evidence>
<accession>A0ABS0YKI4</accession>
<dbReference type="PANTHER" id="PTHR37306:SF1">
    <property type="entry name" value="COLICIN V PRODUCTION PROTEIN"/>
    <property type="match status" value="1"/>
</dbReference>
<feature type="transmembrane region" description="Helical" evidence="6">
    <location>
        <begin position="28"/>
        <end position="46"/>
    </location>
</feature>
<dbReference type="InterPro" id="IPR003825">
    <property type="entry name" value="Colicin-V_CvpA"/>
</dbReference>
<feature type="transmembrane region" description="Helical" evidence="6">
    <location>
        <begin position="66"/>
        <end position="90"/>
    </location>
</feature>
<organism evidence="7 8">
    <name type="scientific">Geomonas anaerohicana</name>
    <dbReference type="NCBI Taxonomy" id="2798583"/>
    <lineage>
        <taxon>Bacteria</taxon>
        <taxon>Pseudomonadati</taxon>
        <taxon>Thermodesulfobacteriota</taxon>
        <taxon>Desulfuromonadia</taxon>
        <taxon>Geobacterales</taxon>
        <taxon>Geobacteraceae</taxon>
        <taxon>Geomonas</taxon>
    </lineage>
</organism>
<dbReference type="RefSeq" id="WP_199391171.1">
    <property type="nucleotide sequence ID" value="NZ_JAEMHL010000024.1"/>
</dbReference>
<proteinExistence type="predicted"/>
<name>A0ABS0YKI4_9BACT</name>
<evidence type="ECO:0000256" key="1">
    <source>
        <dbReference type="ARBA" id="ARBA00004141"/>
    </source>
</evidence>